<proteinExistence type="predicted"/>
<dbReference type="EMBL" id="CP042434">
    <property type="protein sequence ID" value="QEC73320.1"/>
    <property type="molecule type" value="Genomic_DNA"/>
</dbReference>
<reference evidence="1 2" key="1">
    <citation type="journal article" date="2017" name="Int. J. Syst. Evol. Microbiol.">
        <title>Arachidicoccus ginsenosidivorans sp. nov., with ginsenoside-converting activity isolated from ginseng cultivating soil.</title>
        <authorList>
            <person name="Siddiqi M.Z."/>
            <person name="Aslam Z."/>
            <person name="Im W.T."/>
        </authorList>
    </citation>
    <scope>NUCLEOTIDE SEQUENCE [LARGE SCALE GENOMIC DNA]</scope>
    <source>
        <strain evidence="1 2">Gsoil 809</strain>
    </source>
</reference>
<gene>
    <name evidence="1" type="ORF">FSB73_18235</name>
</gene>
<dbReference type="KEGG" id="agi:FSB73_18235"/>
<accession>A0A5B8VP46</accession>
<evidence type="ECO:0000313" key="2">
    <source>
        <dbReference type="Proteomes" id="UP000321291"/>
    </source>
</evidence>
<keyword evidence="2" id="KW-1185">Reference proteome</keyword>
<dbReference type="RefSeq" id="WP_146785460.1">
    <property type="nucleotide sequence ID" value="NZ_CP042434.1"/>
</dbReference>
<dbReference type="Proteomes" id="UP000321291">
    <property type="component" value="Chromosome"/>
</dbReference>
<organism evidence="1 2">
    <name type="scientific">Arachidicoccus ginsenosidivorans</name>
    <dbReference type="NCBI Taxonomy" id="496057"/>
    <lineage>
        <taxon>Bacteria</taxon>
        <taxon>Pseudomonadati</taxon>
        <taxon>Bacteroidota</taxon>
        <taxon>Chitinophagia</taxon>
        <taxon>Chitinophagales</taxon>
        <taxon>Chitinophagaceae</taxon>
        <taxon>Arachidicoccus</taxon>
    </lineage>
</organism>
<protein>
    <submittedName>
        <fullName evidence="1">Uncharacterized protein</fullName>
    </submittedName>
</protein>
<name>A0A5B8VP46_9BACT</name>
<dbReference type="AlphaFoldDB" id="A0A5B8VP46"/>
<dbReference type="PROSITE" id="PS51257">
    <property type="entry name" value="PROKAR_LIPOPROTEIN"/>
    <property type="match status" value="1"/>
</dbReference>
<sequence>MRNLLFFVIVIATVGITACSKYSDSSLHPIDPVVSAIKGKWSVHSSSGINVPSDAALGKSPFLDTLVFTGSNGYFIIDNNDTIDRGQFSLGQGEAINGDGKLQPYDSILLKTSSLASNSIYPSVYYFNIKADTLITSPNFYNDPFLTEKVINYIKN</sequence>
<evidence type="ECO:0000313" key="1">
    <source>
        <dbReference type="EMBL" id="QEC73320.1"/>
    </source>
</evidence>